<reference evidence="4 5" key="1">
    <citation type="submission" date="2017-04" db="EMBL/GenBank/DDBJ databases">
        <title>Whole genome sequence of Bdellovibrio bacteriovorus strain SSB218315.</title>
        <authorList>
            <person name="Oyedara O."/>
            <person name="Rodriguez-Perez M.A."/>
        </authorList>
    </citation>
    <scope>NUCLEOTIDE SEQUENCE [LARGE SCALE GENOMIC DNA]</scope>
    <source>
        <strain evidence="4 5">SSB218315</strain>
    </source>
</reference>
<proteinExistence type="inferred from homology"/>
<gene>
    <name evidence="4" type="ORF">B9G79_14220</name>
</gene>
<keyword evidence="2 3" id="KW-0732">Signal</keyword>
<comment type="similarity">
    <text evidence="1">Belongs to the phosphate/phosphite/phosphonate binding protein family.</text>
</comment>
<evidence type="ECO:0000256" key="2">
    <source>
        <dbReference type="ARBA" id="ARBA00022729"/>
    </source>
</evidence>
<dbReference type="PANTHER" id="PTHR35841">
    <property type="entry name" value="PHOSPHONATES-BINDING PERIPLASMIC PROTEIN"/>
    <property type="match status" value="1"/>
</dbReference>
<dbReference type="GO" id="GO:0043190">
    <property type="term" value="C:ATP-binding cassette (ABC) transporter complex"/>
    <property type="evidence" value="ECO:0007669"/>
    <property type="project" value="InterPro"/>
</dbReference>
<evidence type="ECO:0000313" key="5">
    <source>
        <dbReference type="Proteomes" id="UP000197003"/>
    </source>
</evidence>
<dbReference type="AlphaFoldDB" id="A0A1Z3NAY7"/>
<dbReference type="Proteomes" id="UP000197003">
    <property type="component" value="Chromosome"/>
</dbReference>
<dbReference type="OrthoDB" id="5289663at2"/>
<dbReference type="Pfam" id="PF12974">
    <property type="entry name" value="Phosphonate-bd"/>
    <property type="match status" value="1"/>
</dbReference>
<dbReference type="GO" id="GO:0055085">
    <property type="term" value="P:transmembrane transport"/>
    <property type="evidence" value="ECO:0007669"/>
    <property type="project" value="InterPro"/>
</dbReference>
<dbReference type="SUPFAM" id="SSF53850">
    <property type="entry name" value="Periplasmic binding protein-like II"/>
    <property type="match status" value="1"/>
</dbReference>
<sequence>MKRLILGLLTLLSISTAFAAEGPSEAVPPSITIGVIPGGNPENLREQGLALAKELQAKLNIPVNIYVSKNYVGLIEAMKTKKVDFAFFSSSTYVFAEQQAQAKVLLKKVWHEPYYYSMIITPQRSGIKNLKSLKGKKVAFVDDKSSSGYLYPQVALRKEGLSDADFKEVVFTGNHQASIQFLEAKKVDAAAVFSDDEKGLQGAWEKFGTDKKAKYRILWKSAPIPNDPFCVRQDFYDAYPKTTHTLMFTLIDILEQNRNKDTYSEILGSRDLMPATSKQYDPVREMVKALNIELKP</sequence>
<dbReference type="Gene3D" id="3.40.190.10">
    <property type="entry name" value="Periplasmic binding protein-like II"/>
    <property type="match status" value="2"/>
</dbReference>
<dbReference type="EMBL" id="CP020946">
    <property type="protein sequence ID" value="ASD64640.1"/>
    <property type="molecule type" value="Genomic_DNA"/>
</dbReference>
<dbReference type="CDD" id="cd13571">
    <property type="entry name" value="PBP2_PnhD_1"/>
    <property type="match status" value="1"/>
</dbReference>
<accession>A0A1Z3NAY7</accession>
<evidence type="ECO:0000256" key="3">
    <source>
        <dbReference type="SAM" id="SignalP"/>
    </source>
</evidence>
<protein>
    <submittedName>
        <fullName evidence="4">Alkylphosphonate ABC transporter</fullName>
    </submittedName>
</protein>
<feature type="signal peptide" evidence="3">
    <location>
        <begin position="1"/>
        <end position="19"/>
    </location>
</feature>
<dbReference type="NCBIfam" id="TIGR01098">
    <property type="entry name" value="3A0109s03R"/>
    <property type="match status" value="1"/>
</dbReference>
<feature type="chain" id="PRO_5012396404" evidence="3">
    <location>
        <begin position="20"/>
        <end position="296"/>
    </location>
</feature>
<dbReference type="InterPro" id="IPR005770">
    <property type="entry name" value="PhnD"/>
</dbReference>
<dbReference type="RefSeq" id="WP_088566094.1">
    <property type="nucleotide sequence ID" value="NZ_CP020946.1"/>
</dbReference>
<organism evidence="4 5">
    <name type="scientific">Bdellovibrio bacteriovorus</name>
    <dbReference type="NCBI Taxonomy" id="959"/>
    <lineage>
        <taxon>Bacteria</taxon>
        <taxon>Pseudomonadati</taxon>
        <taxon>Bdellovibrionota</taxon>
        <taxon>Bdellovibrionia</taxon>
        <taxon>Bdellovibrionales</taxon>
        <taxon>Pseudobdellovibrionaceae</taxon>
        <taxon>Bdellovibrio</taxon>
    </lineage>
</organism>
<dbReference type="PANTHER" id="PTHR35841:SF1">
    <property type="entry name" value="PHOSPHONATES-BINDING PERIPLASMIC PROTEIN"/>
    <property type="match status" value="1"/>
</dbReference>
<evidence type="ECO:0000256" key="1">
    <source>
        <dbReference type="ARBA" id="ARBA00007162"/>
    </source>
</evidence>
<evidence type="ECO:0000313" key="4">
    <source>
        <dbReference type="EMBL" id="ASD64640.1"/>
    </source>
</evidence>
<name>A0A1Z3NAY7_BDEBC</name>